<dbReference type="InterPro" id="IPR016161">
    <property type="entry name" value="Ald_DH/histidinol_DH"/>
</dbReference>
<name>A0ABX1K3B4_9CELL</name>
<dbReference type="RefSeq" id="WP_168679593.1">
    <property type="nucleotide sequence ID" value="NZ_JAAXOY010000413.1"/>
</dbReference>
<comment type="similarity">
    <text evidence="3">Belongs to the LuxC family.</text>
</comment>
<keyword evidence="7" id="KW-0455">Luminescence</keyword>
<dbReference type="Gene3D" id="3.40.309.10">
    <property type="entry name" value="Aldehyde Dehydrogenase, Chain A, domain 2"/>
    <property type="match status" value="1"/>
</dbReference>
<proteinExistence type="inferred from homology"/>
<evidence type="ECO:0000256" key="1">
    <source>
        <dbReference type="ARBA" id="ARBA00003277"/>
    </source>
</evidence>
<keyword evidence="6" id="KW-0560">Oxidoreductase</keyword>
<dbReference type="SUPFAM" id="SSF53720">
    <property type="entry name" value="ALDH-like"/>
    <property type="match status" value="1"/>
</dbReference>
<dbReference type="Gene3D" id="3.40.605.10">
    <property type="entry name" value="Aldehyde Dehydrogenase, Chain A, domain 1"/>
    <property type="match status" value="1"/>
</dbReference>
<comment type="pathway">
    <text evidence="2">Lipid metabolism; fatty acid reduction for biolumincescence.</text>
</comment>
<comment type="catalytic activity">
    <reaction evidence="8">
        <text>a long-chain fatty aldehyde + NADP(+) + CoA = a long-chain fatty acyl-CoA + NADPH + H(+)</text>
        <dbReference type="Rhea" id="RHEA:15437"/>
        <dbReference type="ChEBI" id="CHEBI:15378"/>
        <dbReference type="ChEBI" id="CHEBI:17176"/>
        <dbReference type="ChEBI" id="CHEBI:57287"/>
        <dbReference type="ChEBI" id="CHEBI:57783"/>
        <dbReference type="ChEBI" id="CHEBI:58349"/>
        <dbReference type="ChEBI" id="CHEBI:83139"/>
        <dbReference type="EC" id="1.2.1.50"/>
    </reaction>
</comment>
<evidence type="ECO:0000313" key="9">
    <source>
        <dbReference type="EMBL" id="NKY40624.1"/>
    </source>
</evidence>
<reference evidence="9 10" key="1">
    <citation type="submission" date="2020-04" db="EMBL/GenBank/DDBJ databases">
        <title>MicrobeNet Type strains.</title>
        <authorList>
            <person name="Nicholson A.C."/>
        </authorList>
    </citation>
    <scope>NUCLEOTIDE SEQUENCE [LARGE SCALE GENOMIC DNA]</scope>
    <source>
        <strain evidence="9 10">ATCC BAA-787</strain>
    </source>
</reference>
<accession>A0ABX1K3B4</accession>
<gene>
    <name evidence="9" type="ORF">HGA02_14160</name>
</gene>
<comment type="function">
    <text evidence="1">LuxC is the fatty acid reductase enzyme responsible for synthesis of the aldehyde substrate for the luminescent reaction catalyzed by luciferase.</text>
</comment>
<evidence type="ECO:0000256" key="7">
    <source>
        <dbReference type="ARBA" id="ARBA00023223"/>
    </source>
</evidence>
<dbReference type="Proteomes" id="UP000777774">
    <property type="component" value="Unassembled WGS sequence"/>
</dbReference>
<evidence type="ECO:0000256" key="4">
    <source>
        <dbReference type="ARBA" id="ARBA00013020"/>
    </source>
</evidence>
<sequence>MDQVIDLPLIVNGVARYADGPQDDDVHLLRFESGAAVRIPRFHRSHLDEIHAAAPELDAELAEISSAEIITFLGKVGELWDARRLAARMFVRRHAHTLTQFPDVMMERDYETIGHFLAQRWHLYDQIESEFGDQRILDEWLPVQMSYRRAYPRGLVLHYLVGNLPLASMYSLCRGMVTKNRSIAKLPSRDPISPVGLALAVLEVDPQHPVSRALSLPYWPHGDAVGDAAIASVDAACVWGGEAAVRSVRSKLGVNVPLAEYGPRHSASVVDLTDTRTDVREAAMRVVEDAAFYDQEACFNTQRVFVKGDTTAFVAAARDAFATFTGNLPFVTENRDVLANRSALLAEASFRGFPSTVTPDWAVVELPLGTTDLPHPLGRTLFVHPVEDLGDVARHLDRHSQTLSVHPWRITTEHRDRWAAAGADRLVEAGFSRMPRAGFTHDGSLGMHTLVRLVSIERSWDDPGRYYTRRTDAAQHYLVDRYDRVRATMQADDLAAVGTDPRPAPAEGDHR</sequence>
<dbReference type="EC" id="1.2.1.50" evidence="4"/>
<dbReference type="InterPro" id="IPR016163">
    <property type="entry name" value="Ald_DH_C"/>
</dbReference>
<evidence type="ECO:0000256" key="3">
    <source>
        <dbReference type="ARBA" id="ARBA00010915"/>
    </source>
</evidence>
<keyword evidence="10" id="KW-1185">Reference proteome</keyword>
<evidence type="ECO:0000313" key="10">
    <source>
        <dbReference type="Proteomes" id="UP000777774"/>
    </source>
</evidence>
<dbReference type="Pfam" id="PF05893">
    <property type="entry name" value="LuxC"/>
    <property type="match status" value="1"/>
</dbReference>
<protein>
    <recommendedName>
        <fullName evidence="4">long-chain-fatty-acyl-CoA reductase</fullName>
        <ecNumber evidence="4">1.2.1.50</ecNumber>
    </recommendedName>
</protein>
<evidence type="ECO:0000256" key="5">
    <source>
        <dbReference type="ARBA" id="ARBA00022857"/>
    </source>
</evidence>
<evidence type="ECO:0000256" key="2">
    <source>
        <dbReference type="ARBA" id="ARBA00004908"/>
    </source>
</evidence>
<dbReference type="PIRSF" id="PIRSF009414">
    <property type="entry name" value="LuxC"/>
    <property type="match status" value="1"/>
</dbReference>
<dbReference type="InterPro" id="IPR008670">
    <property type="entry name" value="CoA_reduct_LuxC"/>
</dbReference>
<comment type="caution">
    <text evidence="9">The sequence shown here is derived from an EMBL/GenBank/DDBJ whole genome shotgun (WGS) entry which is preliminary data.</text>
</comment>
<dbReference type="EMBL" id="JAAXOY010000413">
    <property type="protein sequence ID" value="NKY40624.1"/>
    <property type="molecule type" value="Genomic_DNA"/>
</dbReference>
<organism evidence="9 10">
    <name type="scientific">Cellulomonas septica</name>
    <dbReference type="NCBI Taxonomy" id="285080"/>
    <lineage>
        <taxon>Bacteria</taxon>
        <taxon>Bacillati</taxon>
        <taxon>Actinomycetota</taxon>
        <taxon>Actinomycetes</taxon>
        <taxon>Micrococcales</taxon>
        <taxon>Cellulomonadaceae</taxon>
        <taxon>Cellulomonas</taxon>
    </lineage>
</organism>
<evidence type="ECO:0000256" key="6">
    <source>
        <dbReference type="ARBA" id="ARBA00023002"/>
    </source>
</evidence>
<dbReference type="InterPro" id="IPR016162">
    <property type="entry name" value="Ald_DH_N"/>
</dbReference>
<keyword evidence="5" id="KW-0521">NADP</keyword>
<evidence type="ECO:0000256" key="8">
    <source>
        <dbReference type="ARBA" id="ARBA00049412"/>
    </source>
</evidence>